<organism evidence="6 7">
    <name type="scientific">Nocardia iowensis</name>
    <dbReference type="NCBI Taxonomy" id="204891"/>
    <lineage>
        <taxon>Bacteria</taxon>
        <taxon>Bacillati</taxon>
        <taxon>Actinomycetota</taxon>
        <taxon>Actinomycetes</taxon>
        <taxon>Mycobacteriales</taxon>
        <taxon>Nocardiaceae</taxon>
        <taxon>Nocardia</taxon>
    </lineage>
</organism>
<reference evidence="6 7" key="1">
    <citation type="submission" date="2021-07" db="EMBL/GenBank/DDBJ databases">
        <title>Whole Genome Sequence of Nocardia Iowensis.</title>
        <authorList>
            <person name="Lamm A."/>
            <person name="Collins-Fairclough A.M."/>
            <person name="Bunk B."/>
            <person name="Sproer C."/>
        </authorList>
    </citation>
    <scope>NUCLEOTIDE SEQUENCE [LARGE SCALE GENOMIC DNA]</scope>
    <source>
        <strain evidence="6 7">NRRL 5646</strain>
    </source>
</reference>
<dbReference type="Pfam" id="PF07681">
    <property type="entry name" value="DoxX"/>
    <property type="match status" value="1"/>
</dbReference>
<proteinExistence type="predicted"/>
<comment type="subcellular location">
    <subcellularLocation>
        <location evidence="1">Membrane</location>
        <topology evidence="1">Multi-pass membrane protein</topology>
    </subcellularLocation>
</comment>
<evidence type="ECO:0000256" key="5">
    <source>
        <dbReference type="SAM" id="Phobius"/>
    </source>
</evidence>
<evidence type="ECO:0000256" key="1">
    <source>
        <dbReference type="ARBA" id="ARBA00004141"/>
    </source>
</evidence>
<feature type="transmembrane region" description="Helical" evidence="5">
    <location>
        <begin position="71"/>
        <end position="87"/>
    </location>
</feature>
<feature type="transmembrane region" description="Helical" evidence="5">
    <location>
        <begin position="107"/>
        <end position="123"/>
    </location>
</feature>
<feature type="transmembrane region" description="Helical" evidence="5">
    <location>
        <begin position="44"/>
        <end position="65"/>
    </location>
</feature>
<dbReference type="Proteomes" id="UP000694257">
    <property type="component" value="Chromosome"/>
</dbReference>
<keyword evidence="7" id="KW-1185">Reference proteome</keyword>
<evidence type="ECO:0000256" key="4">
    <source>
        <dbReference type="ARBA" id="ARBA00023136"/>
    </source>
</evidence>
<feature type="transmembrane region" description="Helical" evidence="5">
    <location>
        <begin position="6"/>
        <end position="24"/>
    </location>
</feature>
<keyword evidence="4 5" id="KW-0472">Membrane</keyword>
<evidence type="ECO:0000256" key="2">
    <source>
        <dbReference type="ARBA" id="ARBA00022692"/>
    </source>
</evidence>
<keyword evidence="2 5" id="KW-0812">Transmembrane</keyword>
<protein>
    <submittedName>
        <fullName evidence="6">DoxX family membrane protein</fullName>
    </submittedName>
</protein>
<dbReference type="RefSeq" id="WP_218476111.1">
    <property type="nucleotide sequence ID" value="NZ_BAABJN010000001.1"/>
</dbReference>
<accession>A0ABX8RXX6</accession>
<evidence type="ECO:0000313" key="6">
    <source>
        <dbReference type="EMBL" id="QXN93822.1"/>
    </source>
</evidence>
<gene>
    <name evidence="6" type="ORF">KV110_12580</name>
</gene>
<evidence type="ECO:0000256" key="3">
    <source>
        <dbReference type="ARBA" id="ARBA00022989"/>
    </source>
</evidence>
<name>A0ABX8RXX6_NOCIO</name>
<dbReference type="EMBL" id="CP078145">
    <property type="protein sequence ID" value="QXN93822.1"/>
    <property type="molecule type" value="Genomic_DNA"/>
</dbReference>
<keyword evidence="3 5" id="KW-1133">Transmembrane helix</keyword>
<sequence length="137" mass="14458">MDVVVLIGRVLFSVLFLSSALGHVMQTEAMAGYAQSKGVPMAKLSVLGSGALFGLGGLSVLLGVWADLGSLLLAVLLLVTALLMHTFWKETDPQAKQGEMIHFNKNLALAGAALMLFAFFAHVDDLGLTITGPLFDL</sequence>
<evidence type="ECO:0000313" key="7">
    <source>
        <dbReference type="Proteomes" id="UP000694257"/>
    </source>
</evidence>
<dbReference type="InterPro" id="IPR032808">
    <property type="entry name" value="DoxX"/>
</dbReference>